<keyword evidence="2" id="KW-0963">Cytoplasm</keyword>
<dbReference type="Pfam" id="PF00400">
    <property type="entry name" value="WD40"/>
    <property type="match status" value="2"/>
</dbReference>
<evidence type="ECO:0000256" key="2">
    <source>
        <dbReference type="ARBA" id="ARBA00022490"/>
    </source>
</evidence>
<feature type="compositionally biased region" description="Low complexity" evidence="5">
    <location>
        <begin position="122"/>
        <end position="133"/>
    </location>
</feature>
<dbReference type="GO" id="GO:0010970">
    <property type="term" value="P:transport along microtubule"/>
    <property type="evidence" value="ECO:0007669"/>
    <property type="project" value="TreeGrafter"/>
</dbReference>
<name>M9M8G2_PSEA3</name>
<evidence type="ECO:0000313" key="6">
    <source>
        <dbReference type="EMBL" id="GAC77655.1"/>
    </source>
</evidence>
<evidence type="ECO:0000256" key="4">
    <source>
        <dbReference type="ARBA" id="ARBA00022737"/>
    </source>
</evidence>
<feature type="region of interest" description="Disordered" evidence="5">
    <location>
        <begin position="1"/>
        <end position="137"/>
    </location>
</feature>
<accession>M9M8G2</accession>
<dbReference type="PANTHER" id="PTHR12442">
    <property type="entry name" value="DYNEIN INTERMEDIATE CHAIN"/>
    <property type="match status" value="1"/>
</dbReference>
<feature type="compositionally biased region" description="Low complexity" evidence="5">
    <location>
        <begin position="40"/>
        <end position="53"/>
    </location>
</feature>
<sequence>MSSSSASASDARRKAEIEAKKAKLQEIRRQREERAQRLKSSSAALPEASSSTSARKDLDDLVNSLISAPTSSRGSRASLVGPSSIDYPPSPRRSLLGTRVPSTADPASSDFGSESEIPPSTPGAGQAPPAASALGDVGPRAAPELIDVETELYELPQRQRVFYTKEVQTATLGDSDDDDDHAPSGGRELAQQLRELTDDERAAVYAAHDFGEFVERSTKIVERALTDTYDVLRDYRLADDELLDSTAGSQLRLVRTFGAGDKMFAGRSITAIDWSAKFPELCAVAYSRTEHEESPDGLVAVWNMHLAERPEFVFHAQTDVLSVCFSPFHPTLVVGGTYSGQILVWDTRARSLPVLKTPLSAAGHTHPVYGLRIIGSANAHHLVSASTDGTVCWWMLDMLARPQETLELVNTAHAKTDEVAVTALGLGEQDTTSFLVGSEDGAVYAGNRYDRAGLKAGLNAAEVYRAHAAPVTSIHCHPLTGAVDFSDLFLTSSMDWTARLWRQTATGGVPILSLEESNDYIYDVRWSPTHPCVFAHVDGAGRLDVFDLNTDTERPVASATPGKRALNRLAWSRTGRHLATAGAEGVVYIYEVADTLATATDEDVHSFQRVLARLLSS</sequence>
<keyword evidence="4" id="KW-0677">Repeat</keyword>
<comment type="subcellular location">
    <subcellularLocation>
        <location evidence="1">Cytoplasm</location>
    </subcellularLocation>
</comment>
<reference evidence="7" key="1">
    <citation type="journal article" date="2013" name="Genome Announc.">
        <title>Genome sequence of the basidiomycetous yeast Pseudozyma antarctica T-34, a producer of the glycolipid biosurfactants mannosylerythritol lipids.</title>
        <authorList>
            <person name="Morita T."/>
            <person name="Koike H."/>
            <person name="Koyama Y."/>
            <person name="Hagiwara H."/>
            <person name="Ito E."/>
            <person name="Fukuoka T."/>
            <person name="Imura T."/>
            <person name="Machida M."/>
            <person name="Kitamoto D."/>
        </authorList>
    </citation>
    <scope>NUCLEOTIDE SEQUENCE [LARGE SCALE GENOMIC DNA]</scope>
    <source>
        <strain evidence="7">T-34</strain>
    </source>
</reference>
<dbReference type="GO" id="GO:0045503">
    <property type="term" value="F:dynein light chain binding"/>
    <property type="evidence" value="ECO:0007669"/>
    <property type="project" value="TreeGrafter"/>
</dbReference>
<dbReference type="AlphaFoldDB" id="M9M8G2"/>
<evidence type="ECO:0000256" key="1">
    <source>
        <dbReference type="ARBA" id="ARBA00004496"/>
    </source>
</evidence>
<evidence type="ECO:0000256" key="5">
    <source>
        <dbReference type="SAM" id="MobiDB-lite"/>
    </source>
</evidence>
<dbReference type="Gene3D" id="2.130.10.10">
    <property type="entry name" value="YVTN repeat-like/Quinoprotein amine dehydrogenase"/>
    <property type="match status" value="2"/>
</dbReference>
<dbReference type="InterPro" id="IPR036322">
    <property type="entry name" value="WD40_repeat_dom_sf"/>
</dbReference>
<dbReference type="GO" id="GO:0005737">
    <property type="term" value="C:cytoplasm"/>
    <property type="evidence" value="ECO:0007669"/>
    <property type="project" value="UniProtKB-SubCell"/>
</dbReference>
<feature type="compositionally biased region" description="Polar residues" evidence="5">
    <location>
        <begin position="64"/>
        <end position="75"/>
    </location>
</feature>
<dbReference type="InterPro" id="IPR001680">
    <property type="entry name" value="WD40_rpt"/>
</dbReference>
<protein>
    <submittedName>
        <fullName evidence="6">Cytoplasmic dynein intermediate chain</fullName>
    </submittedName>
</protein>
<dbReference type="OrthoDB" id="366230at2759"/>
<evidence type="ECO:0000313" key="7">
    <source>
        <dbReference type="Proteomes" id="UP000011976"/>
    </source>
</evidence>
<feature type="compositionally biased region" description="Basic and acidic residues" evidence="5">
    <location>
        <begin position="10"/>
        <end position="36"/>
    </location>
</feature>
<dbReference type="SUPFAM" id="SSF50978">
    <property type="entry name" value="WD40 repeat-like"/>
    <property type="match status" value="1"/>
</dbReference>
<dbReference type="STRING" id="1151754.M9M8G2"/>
<dbReference type="EMBL" id="DF196793">
    <property type="protein sequence ID" value="GAC77655.1"/>
    <property type="molecule type" value="Genomic_DNA"/>
</dbReference>
<keyword evidence="3" id="KW-0853">WD repeat</keyword>
<dbReference type="InterPro" id="IPR050687">
    <property type="entry name" value="Dynein_IC"/>
</dbReference>
<gene>
    <name evidence="6" type="ORF">PANT_27c00054</name>
</gene>
<evidence type="ECO:0000256" key="3">
    <source>
        <dbReference type="ARBA" id="ARBA00022574"/>
    </source>
</evidence>
<dbReference type="GO" id="GO:0005868">
    <property type="term" value="C:cytoplasmic dynein complex"/>
    <property type="evidence" value="ECO:0007669"/>
    <property type="project" value="TreeGrafter"/>
</dbReference>
<organism evidence="6 7">
    <name type="scientific">Pseudozyma antarctica (strain T-34)</name>
    <name type="common">Yeast</name>
    <name type="synonym">Candida antarctica</name>
    <dbReference type="NCBI Taxonomy" id="1151754"/>
    <lineage>
        <taxon>Eukaryota</taxon>
        <taxon>Fungi</taxon>
        <taxon>Dikarya</taxon>
        <taxon>Basidiomycota</taxon>
        <taxon>Ustilaginomycotina</taxon>
        <taxon>Ustilaginomycetes</taxon>
        <taxon>Ustilaginales</taxon>
        <taxon>Ustilaginaceae</taxon>
        <taxon>Moesziomyces</taxon>
    </lineage>
</organism>
<proteinExistence type="predicted"/>
<dbReference type="Proteomes" id="UP000011976">
    <property type="component" value="Unassembled WGS sequence"/>
</dbReference>
<dbReference type="SMART" id="SM00320">
    <property type="entry name" value="WD40"/>
    <property type="match status" value="7"/>
</dbReference>
<dbReference type="GO" id="GO:0045504">
    <property type="term" value="F:dynein heavy chain binding"/>
    <property type="evidence" value="ECO:0007669"/>
    <property type="project" value="TreeGrafter"/>
</dbReference>
<dbReference type="PANTHER" id="PTHR12442:SF22">
    <property type="entry name" value="CYTOPLASMIC DYNEIN 1 INTERMEDIATE CHAIN-RELATED"/>
    <property type="match status" value="1"/>
</dbReference>
<dbReference type="InterPro" id="IPR015943">
    <property type="entry name" value="WD40/YVTN_repeat-like_dom_sf"/>
</dbReference>